<dbReference type="InterPro" id="IPR019874">
    <property type="entry name" value="RF_methyltr_PrmC"/>
</dbReference>
<evidence type="ECO:0000256" key="3">
    <source>
        <dbReference type="ARBA" id="ARBA00022691"/>
    </source>
</evidence>
<dbReference type="NCBIfam" id="TIGR03534">
    <property type="entry name" value="RF_mod_PrmC"/>
    <property type="match status" value="1"/>
</dbReference>
<dbReference type="EMBL" id="JAKGTH010000007">
    <property type="protein sequence ID" value="MCF4100923.1"/>
    <property type="molecule type" value="Genomic_DNA"/>
</dbReference>
<accession>A0ABS9EHI8</accession>
<feature type="binding site" evidence="5">
    <location>
        <begin position="124"/>
        <end position="128"/>
    </location>
    <ligand>
        <name>S-adenosyl-L-methionine</name>
        <dbReference type="ChEBI" id="CHEBI:59789"/>
    </ligand>
</feature>
<feature type="binding site" evidence="5">
    <location>
        <begin position="190"/>
        <end position="193"/>
    </location>
    <ligand>
        <name>substrate</name>
    </ligand>
</feature>
<dbReference type="PROSITE" id="PS00092">
    <property type="entry name" value="N6_MTASE"/>
    <property type="match status" value="1"/>
</dbReference>
<keyword evidence="9" id="KW-1185">Reference proteome</keyword>
<dbReference type="HAMAP" id="MF_02126">
    <property type="entry name" value="RF_methyltr_PrmC"/>
    <property type="match status" value="1"/>
</dbReference>
<dbReference type="InterPro" id="IPR040758">
    <property type="entry name" value="PrmC_N"/>
</dbReference>
<reference evidence="8" key="1">
    <citation type="submission" date="2022-01" db="EMBL/GenBank/DDBJ databases">
        <title>Gillisia lutea sp. nov., isolated from marine plastic residues from the Malvarosa beach (Valencia, Spain).</title>
        <authorList>
            <person name="Vidal-Verdu A."/>
            <person name="Molina-Menor E."/>
            <person name="Satari L."/>
            <person name="Pascual J."/>
            <person name="Pereto J."/>
            <person name="Porcar M."/>
        </authorList>
    </citation>
    <scope>NUCLEOTIDE SEQUENCE</scope>
    <source>
        <strain evidence="8">M10.2A</strain>
    </source>
</reference>
<comment type="caution">
    <text evidence="5">Lacks conserved residue(s) required for the propagation of feature annotation.</text>
</comment>
<dbReference type="GO" id="GO:0032259">
    <property type="term" value="P:methylation"/>
    <property type="evidence" value="ECO:0007669"/>
    <property type="project" value="UniProtKB-KW"/>
</dbReference>
<protein>
    <recommendedName>
        <fullName evidence="5">Release factor glutamine methyltransferase</fullName>
        <shortName evidence="5">RF MTase</shortName>
        <ecNumber evidence="5">2.1.1.297</ecNumber>
    </recommendedName>
    <alternativeName>
        <fullName evidence="5">N5-glutamine methyltransferase PrmC</fullName>
    </alternativeName>
    <alternativeName>
        <fullName evidence="5">Protein-(glutamine-N5) MTase PrmC</fullName>
    </alternativeName>
    <alternativeName>
        <fullName evidence="5">Protein-glutamine N-methyltransferase PrmC</fullName>
    </alternativeName>
</protein>
<keyword evidence="1 5" id="KW-0489">Methyltransferase</keyword>
<feature type="domain" description="Methyltransferase small" evidence="6">
    <location>
        <begin position="115"/>
        <end position="202"/>
    </location>
</feature>
<evidence type="ECO:0000259" key="7">
    <source>
        <dbReference type="Pfam" id="PF17827"/>
    </source>
</evidence>
<feature type="domain" description="Release factor glutamine methyltransferase N-terminal" evidence="7">
    <location>
        <begin position="13"/>
        <end position="76"/>
    </location>
</feature>
<dbReference type="CDD" id="cd02440">
    <property type="entry name" value="AdoMet_MTases"/>
    <property type="match status" value="1"/>
</dbReference>
<dbReference type="NCBIfam" id="TIGR00536">
    <property type="entry name" value="hemK_fam"/>
    <property type="match status" value="1"/>
</dbReference>
<gene>
    <name evidence="5 8" type="primary">prmC</name>
    <name evidence="8" type="ORF">L1I30_04515</name>
</gene>
<dbReference type="InterPro" id="IPR007848">
    <property type="entry name" value="Small_mtfrase_dom"/>
</dbReference>
<dbReference type="SUPFAM" id="SSF53335">
    <property type="entry name" value="S-adenosyl-L-methionine-dependent methyltransferases"/>
    <property type="match status" value="1"/>
</dbReference>
<evidence type="ECO:0000256" key="2">
    <source>
        <dbReference type="ARBA" id="ARBA00022679"/>
    </source>
</evidence>
<dbReference type="InterPro" id="IPR029063">
    <property type="entry name" value="SAM-dependent_MTases_sf"/>
</dbReference>
<evidence type="ECO:0000256" key="1">
    <source>
        <dbReference type="ARBA" id="ARBA00022603"/>
    </source>
</evidence>
<sequence length="283" mass="32468">MLLSQFKNNFITQLQTEYPPEEVLSFFNILTGFFLGMSRLQVALAPEKELSQEELKQFENALSRLEEHEPIQYITGVTEFFGLQFKVNKNVLIPRPETEGLVQWILDDIRNNPKSSEIKILDIGTGSGCIAISLAKHLPEAQVWAMDVSPEALETAKVNAAQNIVEVGFIEQDVLNVEQLLEKYDIIVSNPPYVRELEKKEMQRNVLENEPELALYVEDTNPLLFYKKITNLAVNGLREKGSLYFEINQYLSDETAEMLKLKGFSKELRKDIFGNYRMLKGSR</sequence>
<evidence type="ECO:0000313" key="8">
    <source>
        <dbReference type="EMBL" id="MCF4100923.1"/>
    </source>
</evidence>
<organism evidence="8 9">
    <name type="scientific">Gillisia lutea</name>
    <dbReference type="NCBI Taxonomy" id="2909668"/>
    <lineage>
        <taxon>Bacteria</taxon>
        <taxon>Pseudomonadati</taxon>
        <taxon>Bacteroidota</taxon>
        <taxon>Flavobacteriia</taxon>
        <taxon>Flavobacteriales</taxon>
        <taxon>Flavobacteriaceae</taxon>
        <taxon>Gillisia</taxon>
    </lineage>
</organism>
<comment type="function">
    <text evidence="5">Methylates the class 1 translation termination release factors RF1/PrfA and RF2/PrfB on the glutamine residue of the universally conserved GGQ motif.</text>
</comment>
<dbReference type="GO" id="GO:0102559">
    <property type="term" value="F:peptide chain release factor N(5)-glutamine methyltransferase activity"/>
    <property type="evidence" value="ECO:0007669"/>
    <property type="project" value="UniProtKB-EC"/>
</dbReference>
<dbReference type="EC" id="2.1.1.297" evidence="5"/>
<comment type="similarity">
    <text evidence="5">Belongs to the protein N5-glutamine methyltransferase family. PrmC subfamily.</text>
</comment>
<feature type="binding site" evidence="5">
    <location>
        <position position="190"/>
    </location>
    <ligand>
        <name>S-adenosyl-L-methionine</name>
        <dbReference type="ChEBI" id="CHEBI:59789"/>
    </ligand>
</feature>
<keyword evidence="2 5" id="KW-0808">Transferase</keyword>
<dbReference type="RefSeq" id="WP_236133078.1">
    <property type="nucleotide sequence ID" value="NZ_JAKGTH010000007.1"/>
</dbReference>
<dbReference type="InterPro" id="IPR004556">
    <property type="entry name" value="HemK-like"/>
</dbReference>
<proteinExistence type="inferred from homology"/>
<dbReference type="Proteomes" id="UP001179363">
    <property type="component" value="Unassembled WGS sequence"/>
</dbReference>
<feature type="binding site" evidence="5">
    <location>
        <position position="147"/>
    </location>
    <ligand>
        <name>S-adenosyl-L-methionine</name>
        <dbReference type="ChEBI" id="CHEBI:59789"/>
    </ligand>
</feature>
<dbReference type="Gene3D" id="3.40.50.150">
    <property type="entry name" value="Vaccinia Virus protein VP39"/>
    <property type="match status" value="1"/>
</dbReference>
<keyword evidence="3 5" id="KW-0949">S-adenosyl-L-methionine</keyword>
<dbReference type="PANTHER" id="PTHR18895:SF74">
    <property type="entry name" value="MTRF1L RELEASE FACTOR GLUTAMINE METHYLTRANSFERASE"/>
    <property type="match status" value="1"/>
</dbReference>
<dbReference type="Gene3D" id="1.10.8.10">
    <property type="entry name" value="DNA helicase RuvA subunit, C-terminal domain"/>
    <property type="match status" value="1"/>
</dbReference>
<comment type="catalytic activity">
    <reaction evidence="4 5">
        <text>L-glutaminyl-[peptide chain release factor] + S-adenosyl-L-methionine = N(5)-methyl-L-glutaminyl-[peptide chain release factor] + S-adenosyl-L-homocysteine + H(+)</text>
        <dbReference type="Rhea" id="RHEA:42896"/>
        <dbReference type="Rhea" id="RHEA-COMP:10271"/>
        <dbReference type="Rhea" id="RHEA-COMP:10272"/>
        <dbReference type="ChEBI" id="CHEBI:15378"/>
        <dbReference type="ChEBI" id="CHEBI:30011"/>
        <dbReference type="ChEBI" id="CHEBI:57856"/>
        <dbReference type="ChEBI" id="CHEBI:59789"/>
        <dbReference type="ChEBI" id="CHEBI:61891"/>
        <dbReference type="EC" id="2.1.1.297"/>
    </reaction>
</comment>
<name>A0ABS9EHI8_9FLAO</name>
<dbReference type="Pfam" id="PF05175">
    <property type="entry name" value="MTS"/>
    <property type="match status" value="1"/>
</dbReference>
<comment type="caution">
    <text evidence="8">The sequence shown here is derived from an EMBL/GenBank/DDBJ whole genome shotgun (WGS) entry which is preliminary data.</text>
</comment>
<dbReference type="InterPro" id="IPR050320">
    <property type="entry name" value="N5-glutamine_MTase"/>
</dbReference>
<evidence type="ECO:0000259" key="6">
    <source>
        <dbReference type="Pfam" id="PF05175"/>
    </source>
</evidence>
<dbReference type="InterPro" id="IPR002052">
    <property type="entry name" value="DNA_methylase_N6_adenine_CS"/>
</dbReference>
<evidence type="ECO:0000256" key="4">
    <source>
        <dbReference type="ARBA" id="ARBA00048391"/>
    </source>
</evidence>
<evidence type="ECO:0000313" key="9">
    <source>
        <dbReference type="Proteomes" id="UP001179363"/>
    </source>
</evidence>
<dbReference type="PANTHER" id="PTHR18895">
    <property type="entry name" value="HEMK METHYLTRANSFERASE"/>
    <property type="match status" value="1"/>
</dbReference>
<dbReference type="Pfam" id="PF17827">
    <property type="entry name" value="PrmC_N"/>
    <property type="match status" value="1"/>
</dbReference>
<evidence type="ECO:0000256" key="5">
    <source>
        <dbReference type="HAMAP-Rule" id="MF_02126"/>
    </source>
</evidence>